<gene>
    <name evidence="1" type="ORF">HPB47_019502</name>
</gene>
<name>A0AC60QIV2_IXOPE</name>
<accession>A0AC60QIV2</accession>
<reference evidence="1 2" key="1">
    <citation type="journal article" date="2020" name="Cell">
        <title>Large-Scale Comparative Analyses of Tick Genomes Elucidate Their Genetic Diversity and Vector Capacities.</title>
        <authorList>
            <consortium name="Tick Genome and Microbiome Consortium (TIGMIC)"/>
            <person name="Jia N."/>
            <person name="Wang J."/>
            <person name="Shi W."/>
            <person name="Du L."/>
            <person name="Sun Y."/>
            <person name="Zhan W."/>
            <person name="Jiang J.F."/>
            <person name="Wang Q."/>
            <person name="Zhang B."/>
            <person name="Ji P."/>
            <person name="Bell-Sakyi L."/>
            <person name="Cui X.M."/>
            <person name="Yuan T.T."/>
            <person name="Jiang B.G."/>
            <person name="Yang W.F."/>
            <person name="Lam T.T."/>
            <person name="Chang Q.C."/>
            <person name="Ding S.J."/>
            <person name="Wang X.J."/>
            <person name="Zhu J.G."/>
            <person name="Ruan X.D."/>
            <person name="Zhao L."/>
            <person name="Wei J.T."/>
            <person name="Ye R.Z."/>
            <person name="Que T.C."/>
            <person name="Du C.H."/>
            <person name="Zhou Y.H."/>
            <person name="Cheng J.X."/>
            <person name="Dai P.F."/>
            <person name="Guo W.B."/>
            <person name="Han X.H."/>
            <person name="Huang E.J."/>
            <person name="Li L.F."/>
            <person name="Wei W."/>
            <person name="Gao Y.C."/>
            <person name="Liu J.Z."/>
            <person name="Shao H.Z."/>
            <person name="Wang X."/>
            <person name="Wang C.C."/>
            <person name="Yang T.C."/>
            <person name="Huo Q.B."/>
            <person name="Li W."/>
            <person name="Chen H.Y."/>
            <person name="Chen S.E."/>
            <person name="Zhou L.G."/>
            <person name="Ni X.B."/>
            <person name="Tian J.H."/>
            <person name="Sheng Y."/>
            <person name="Liu T."/>
            <person name="Pan Y.S."/>
            <person name="Xia L.Y."/>
            <person name="Li J."/>
            <person name="Zhao F."/>
            <person name="Cao W.C."/>
        </authorList>
    </citation>
    <scope>NUCLEOTIDE SEQUENCE [LARGE SCALE GENOMIC DNA]</scope>
    <source>
        <strain evidence="1">Iper-2018</strain>
    </source>
</reference>
<evidence type="ECO:0000313" key="2">
    <source>
        <dbReference type="Proteomes" id="UP000805193"/>
    </source>
</evidence>
<organism evidence="1 2">
    <name type="scientific">Ixodes persulcatus</name>
    <name type="common">Taiga tick</name>
    <dbReference type="NCBI Taxonomy" id="34615"/>
    <lineage>
        <taxon>Eukaryota</taxon>
        <taxon>Metazoa</taxon>
        <taxon>Ecdysozoa</taxon>
        <taxon>Arthropoda</taxon>
        <taxon>Chelicerata</taxon>
        <taxon>Arachnida</taxon>
        <taxon>Acari</taxon>
        <taxon>Parasitiformes</taxon>
        <taxon>Ixodida</taxon>
        <taxon>Ixodoidea</taxon>
        <taxon>Ixodidae</taxon>
        <taxon>Ixodinae</taxon>
        <taxon>Ixodes</taxon>
    </lineage>
</organism>
<sequence>MKRGDRALDECSVVCERHSEPRITQRSFRMTISGNVVEIPRDRPLLKKDAIIFQDAPTYFSASLPRRGRNATSAIRCSPIRSEDERTTLQAASGSMLPEAASNDVGLLND</sequence>
<dbReference type="Proteomes" id="UP000805193">
    <property type="component" value="Unassembled WGS sequence"/>
</dbReference>
<comment type="caution">
    <text evidence="1">The sequence shown here is derived from an EMBL/GenBank/DDBJ whole genome shotgun (WGS) entry which is preliminary data.</text>
</comment>
<dbReference type="EMBL" id="JABSTQ010008944">
    <property type="protein sequence ID" value="KAG0433896.1"/>
    <property type="molecule type" value="Genomic_DNA"/>
</dbReference>
<proteinExistence type="predicted"/>
<protein>
    <submittedName>
        <fullName evidence="1">Uncharacterized protein</fullName>
    </submittedName>
</protein>
<evidence type="ECO:0000313" key="1">
    <source>
        <dbReference type="EMBL" id="KAG0433896.1"/>
    </source>
</evidence>
<feature type="non-terminal residue" evidence="1">
    <location>
        <position position="110"/>
    </location>
</feature>
<keyword evidence="2" id="KW-1185">Reference proteome</keyword>